<protein>
    <recommendedName>
        <fullName evidence="1">SnoaL-like domain-containing protein</fullName>
    </recommendedName>
</protein>
<keyword evidence="3" id="KW-1185">Reference proteome</keyword>
<dbReference type="RefSeq" id="WP_310062663.1">
    <property type="nucleotide sequence ID" value="NZ_JAVDVQ010000060.1"/>
</dbReference>
<dbReference type="Gene3D" id="3.10.450.50">
    <property type="match status" value="1"/>
</dbReference>
<comment type="caution">
    <text evidence="2">The sequence shown here is derived from an EMBL/GenBank/DDBJ whole genome shotgun (WGS) entry which is preliminary data.</text>
</comment>
<dbReference type="SUPFAM" id="SSF54427">
    <property type="entry name" value="NTF2-like"/>
    <property type="match status" value="1"/>
</dbReference>
<gene>
    <name evidence="2" type="ORF">J2X01_004474</name>
</gene>
<dbReference type="Proteomes" id="UP001252243">
    <property type="component" value="Unassembled WGS sequence"/>
</dbReference>
<organism evidence="2 3">
    <name type="scientific">Arthrobacter ginsengisoli</name>
    <dbReference type="NCBI Taxonomy" id="1356565"/>
    <lineage>
        <taxon>Bacteria</taxon>
        <taxon>Bacillati</taxon>
        <taxon>Actinomycetota</taxon>
        <taxon>Actinomycetes</taxon>
        <taxon>Micrococcales</taxon>
        <taxon>Micrococcaceae</taxon>
        <taxon>Arthrobacter</taxon>
    </lineage>
</organism>
<proteinExistence type="predicted"/>
<feature type="domain" description="SnoaL-like" evidence="1">
    <location>
        <begin position="8"/>
        <end position="129"/>
    </location>
</feature>
<evidence type="ECO:0000259" key="1">
    <source>
        <dbReference type="Pfam" id="PF13577"/>
    </source>
</evidence>
<evidence type="ECO:0000313" key="2">
    <source>
        <dbReference type="EMBL" id="MDR7085152.1"/>
    </source>
</evidence>
<evidence type="ECO:0000313" key="3">
    <source>
        <dbReference type="Proteomes" id="UP001252243"/>
    </source>
</evidence>
<dbReference type="EMBL" id="JAVDVQ010000060">
    <property type="protein sequence ID" value="MDR7085152.1"/>
    <property type="molecule type" value="Genomic_DNA"/>
</dbReference>
<sequence length="139" mass="15809">MGKPVDFETRAAIQALTIEHAYKLDHGFADTLHELYTAEGELLGLPPRDLIGREALQAWGADRVKLARTSRHVETNHRLVWDNGTLKGTVCATVYRSDTSDTSATAPFMVGDYEDEYVQDAGEWKFRRRIIRRAFRIQS</sequence>
<accession>A0ABU1UIY1</accession>
<name>A0ABU1UIY1_9MICC</name>
<reference evidence="2 3" key="1">
    <citation type="submission" date="2023-07" db="EMBL/GenBank/DDBJ databases">
        <title>Sorghum-associated microbial communities from plants grown in Nebraska, USA.</title>
        <authorList>
            <person name="Schachtman D."/>
        </authorList>
    </citation>
    <scope>NUCLEOTIDE SEQUENCE [LARGE SCALE GENOMIC DNA]</scope>
    <source>
        <strain evidence="2 3">BE167</strain>
    </source>
</reference>
<dbReference type="InterPro" id="IPR037401">
    <property type="entry name" value="SnoaL-like"/>
</dbReference>
<dbReference type="Pfam" id="PF13577">
    <property type="entry name" value="SnoaL_4"/>
    <property type="match status" value="1"/>
</dbReference>
<dbReference type="InterPro" id="IPR032710">
    <property type="entry name" value="NTF2-like_dom_sf"/>
</dbReference>